<keyword evidence="3 6" id="KW-0274">FAD</keyword>
<dbReference type="GO" id="GO:0006783">
    <property type="term" value="P:heme biosynthetic process"/>
    <property type="evidence" value="ECO:0007669"/>
    <property type="project" value="UniProtKB-UniRule"/>
</dbReference>
<dbReference type="Gene3D" id="1.10.3110.10">
    <property type="entry name" value="protoporphyrinogen ix oxidase, domain 3"/>
    <property type="match status" value="1"/>
</dbReference>
<comment type="cofactor">
    <cofactor evidence="1 6">
        <name>FAD</name>
        <dbReference type="ChEBI" id="CHEBI:57692"/>
    </cofactor>
</comment>
<evidence type="ECO:0000313" key="9">
    <source>
        <dbReference type="Proteomes" id="UP000010408"/>
    </source>
</evidence>
<dbReference type="eggNOG" id="COG1232">
    <property type="taxonomic scope" value="Bacteria"/>
</dbReference>
<comment type="function">
    <text evidence="6">Involved in coproporphyrin-dependent heme b biosynthesis. Catalyzes the oxidation of coproporphyrinogen III to coproporphyrin III.</text>
</comment>
<dbReference type="InterPro" id="IPR036188">
    <property type="entry name" value="FAD/NAD-bd_sf"/>
</dbReference>
<evidence type="ECO:0000256" key="1">
    <source>
        <dbReference type="ARBA" id="ARBA00001974"/>
    </source>
</evidence>
<dbReference type="SUPFAM" id="SSF51905">
    <property type="entry name" value="FAD/NAD(P)-binding domain"/>
    <property type="match status" value="1"/>
</dbReference>
<dbReference type="InterPro" id="IPR004572">
    <property type="entry name" value="Protoporphyrinogen_oxidase"/>
</dbReference>
<keyword evidence="6" id="KW-0963">Cytoplasm</keyword>
<comment type="subcellular location">
    <subcellularLocation>
        <location evidence="6">Cytoplasm</location>
    </subcellularLocation>
</comment>
<dbReference type="STRING" id="1127696.HMPREF9134_00444"/>
<organism evidence="8 9">
    <name type="scientific">Porphyromonas catoniae F0037</name>
    <dbReference type="NCBI Taxonomy" id="1127696"/>
    <lineage>
        <taxon>Bacteria</taxon>
        <taxon>Pseudomonadati</taxon>
        <taxon>Bacteroidota</taxon>
        <taxon>Bacteroidia</taxon>
        <taxon>Bacteroidales</taxon>
        <taxon>Porphyromonadaceae</taxon>
        <taxon>Porphyromonas</taxon>
    </lineage>
</organism>
<protein>
    <recommendedName>
        <fullName evidence="6">Coproporphyrinogen III oxidase</fullName>
        <ecNumber evidence="6">1.3.3.15</ecNumber>
    </recommendedName>
</protein>
<sequence>MIDVVIIGAGLTGLSTAYQLIQNGQTRVHILERQPRIGGVIHSHSEDGFIYESGPTTGVIGSIELAELLEAFPDVVQMAEPSAKRRLILKDGCFYPLPSGGKSGVKTPLITWWDKFRLLGEPFRKRGINPDETIAELVVRRLGRSYLDYAVDPFIGGIYAGDPKKLVTRYAIPKLYALEQNYGSFIRGAMAKRKEPKQPKAELITREVFSTRGGLSELISHLATAIGHERIHLSASDCTLKPRPGGGWQVYYHQGEELHELVANHVITTCPAQELTQLLPFLSEQDLAPIASLRYAPVVQIAWGMKHVTLPHFYAFGGLVPSREDKELLGILNPGACFPDRAPLGGSLLSIFLGGMRAPQLIDASDEELIELATDRVHSYLGITQRPDLLRLFRHRYAIPQYEASSEARLERIGHLEANYPGLHLAGAVRDGIGISDRVRQAKILADELYTTR</sequence>
<dbReference type="Proteomes" id="UP000010408">
    <property type="component" value="Unassembled WGS sequence"/>
</dbReference>
<evidence type="ECO:0000256" key="6">
    <source>
        <dbReference type="RuleBase" id="RU364052"/>
    </source>
</evidence>
<proteinExistence type="inferred from homology"/>
<dbReference type="PRINTS" id="PR00419">
    <property type="entry name" value="ADXRDTASE"/>
</dbReference>
<dbReference type="EMBL" id="AMEQ01000015">
    <property type="protein sequence ID" value="EKY02429.1"/>
    <property type="molecule type" value="Genomic_DNA"/>
</dbReference>
<keyword evidence="5 6" id="KW-0350">Heme biosynthesis</keyword>
<feature type="domain" description="Amine oxidase" evidence="7">
    <location>
        <begin position="11"/>
        <end position="428"/>
    </location>
</feature>
<dbReference type="GO" id="GO:0004729">
    <property type="term" value="F:oxygen-dependent protoporphyrinogen oxidase activity"/>
    <property type="evidence" value="ECO:0007669"/>
    <property type="project" value="UniProtKB-UniRule"/>
</dbReference>
<comment type="catalytic activity">
    <reaction evidence="6">
        <text>coproporphyrinogen III + 3 O2 = coproporphyrin III + 3 H2O2</text>
        <dbReference type="Rhea" id="RHEA:43436"/>
        <dbReference type="ChEBI" id="CHEBI:15379"/>
        <dbReference type="ChEBI" id="CHEBI:16240"/>
        <dbReference type="ChEBI" id="CHEBI:57309"/>
        <dbReference type="ChEBI" id="CHEBI:131725"/>
        <dbReference type="EC" id="1.3.3.15"/>
    </reaction>
</comment>
<reference evidence="8 9" key="1">
    <citation type="submission" date="2012-05" db="EMBL/GenBank/DDBJ databases">
        <authorList>
            <person name="Weinstock G."/>
            <person name="Sodergren E."/>
            <person name="Lobos E.A."/>
            <person name="Fulton L."/>
            <person name="Fulton R."/>
            <person name="Courtney L."/>
            <person name="Fronick C."/>
            <person name="O'Laughlin M."/>
            <person name="Godfrey J."/>
            <person name="Wilson R.M."/>
            <person name="Miner T."/>
            <person name="Farmer C."/>
            <person name="Delehaunty K."/>
            <person name="Cordes M."/>
            <person name="Minx P."/>
            <person name="Tomlinson C."/>
            <person name="Chen J."/>
            <person name="Wollam A."/>
            <person name="Pepin K.H."/>
            <person name="Bhonagiri V."/>
            <person name="Zhang X."/>
            <person name="Suruliraj S."/>
            <person name="Warren W."/>
            <person name="Mitreva M."/>
            <person name="Mardis E.R."/>
            <person name="Wilson R.K."/>
        </authorList>
    </citation>
    <scope>NUCLEOTIDE SEQUENCE [LARGE SCALE GENOMIC DNA]</scope>
    <source>
        <strain evidence="8 9">F0037</strain>
    </source>
</reference>
<dbReference type="HOGENOM" id="CLU_009629_3_0_10"/>
<dbReference type="AlphaFoldDB" id="L1NG12"/>
<dbReference type="InterPro" id="IPR050464">
    <property type="entry name" value="Zeta_carotene_desat/Oxidored"/>
</dbReference>
<dbReference type="Gene3D" id="3.90.660.20">
    <property type="entry name" value="Protoporphyrinogen oxidase, mitochondrial, domain 2"/>
    <property type="match status" value="1"/>
</dbReference>
<dbReference type="PANTHER" id="PTHR42923:SF3">
    <property type="entry name" value="PROTOPORPHYRINOGEN OXIDASE"/>
    <property type="match status" value="1"/>
</dbReference>
<dbReference type="UniPathway" id="UPA00252"/>
<evidence type="ECO:0000256" key="4">
    <source>
        <dbReference type="ARBA" id="ARBA00023002"/>
    </source>
</evidence>
<dbReference type="EC" id="1.3.3.15" evidence="6"/>
<dbReference type="Gene3D" id="3.50.50.60">
    <property type="entry name" value="FAD/NAD(P)-binding domain"/>
    <property type="match status" value="1"/>
</dbReference>
<dbReference type="NCBIfam" id="TIGR00562">
    <property type="entry name" value="proto_IX_ox"/>
    <property type="match status" value="1"/>
</dbReference>
<name>L1NG12_9PORP</name>
<evidence type="ECO:0000256" key="3">
    <source>
        <dbReference type="ARBA" id="ARBA00022827"/>
    </source>
</evidence>
<accession>L1NG12</accession>
<dbReference type="InterPro" id="IPR002937">
    <property type="entry name" value="Amino_oxidase"/>
</dbReference>
<evidence type="ECO:0000313" key="8">
    <source>
        <dbReference type="EMBL" id="EKY02429.1"/>
    </source>
</evidence>
<comment type="caution">
    <text evidence="8">The sequence shown here is derived from an EMBL/GenBank/DDBJ whole genome shotgun (WGS) entry which is preliminary data.</text>
</comment>
<dbReference type="GO" id="GO:0005737">
    <property type="term" value="C:cytoplasm"/>
    <property type="evidence" value="ECO:0007669"/>
    <property type="project" value="UniProtKB-SubCell"/>
</dbReference>
<dbReference type="SUPFAM" id="SSF54373">
    <property type="entry name" value="FAD-linked reductases, C-terminal domain"/>
    <property type="match status" value="1"/>
</dbReference>
<evidence type="ECO:0000259" key="7">
    <source>
        <dbReference type="Pfam" id="PF01593"/>
    </source>
</evidence>
<keyword evidence="4 6" id="KW-0560">Oxidoreductase</keyword>
<dbReference type="PANTHER" id="PTHR42923">
    <property type="entry name" value="PROTOPORPHYRINOGEN OXIDASE"/>
    <property type="match status" value="1"/>
</dbReference>
<dbReference type="PATRIC" id="fig|1127696.3.peg.386"/>
<evidence type="ECO:0000256" key="2">
    <source>
        <dbReference type="ARBA" id="ARBA00022630"/>
    </source>
</evidence>
<dbReference type="RefSeq" id="WP_005468616.1">
    <property type="nucleotide sequence ID" value="NZ_KB291043.1"/>
</dbReference>
<gene>
    <name evidence="8" type="ORF">HMPREF9134_00444</name>
</gene>
<comment type="similarity">
    <text evidence="6">Belongs to the protoporphyrinogen/coproporphyrinogen oxidase family. Coproporphyrinogen III oxidase subfamily.</text>
</comment>
<keyword evidence="2 6" id="KW-0285">Flavoprotein</keyword>
<evidence type="ECO:0000256" key="5">
    <source>
        <dbReference type="ARBA" id="ARBA00023133"/>
    </source>
</evidence>
<comment type="pathway">
    <text evidence="6">Porphyrin-containing compound metabolism; protoheme biosynthesis.</text>
</comment>
<dbReference type="Pfam" id="PF01593">
    <property type="entry name" value="Amino_oxidase"/>
    <property type="match status" value="1"/>
</dbReference>